<dbReference type="Pfam" id="PF03896">
    <property type="entry name" value="TRAP_alpha"/>
    <property type="match status" value="1"/>
</dbReference>
<dbReference type="GeneID" id="87811437"/>
<evidence type="ECO:0000256" key="10">
    <source>
        <dbReference type="SAM" id="Phobius"/>
    </source>
</evidence>
<evidence type="ECO:0000256" key="6">
    <source>
        <dbReference type="ARBA" id="ARBA00023136"/>
    </source>
</evidence>
<keyword evidence="2 10" id="KW-0812">Transmembrane</keyword>
<comment type="function">
    <text evidence="7">Is probably involved in a pathway contributing to genomic integrity.</text>
</comment>
<dbReference type="Proteomes" id="UP000827549">
    <property type="component" value="Chromosome 6"/>
</dbReference>
<evidence type="ECO:0000256" key="4">
    <source>
        <dbReference type="ARBA" id="ARBA00022824"/>
    </source>
</evidence>
<proteinExistence type="inferred from homology"/>
<organism evidence="11 12">
    <name type="scientific">Vanrija pseudolonga</name>
    <dbReference type="NCBI Taxonomy" id="143232"/>
    <lineage>
        <taxon>Eukaryota</taxon>
        <taxon>Fungi</taxon>
        <taxon>Dikarya</taxon>
        <taxon>Basidiomycota</taxon>
        <taxon>Agaricomycotina</taxon>
        <taxon>Tremellomycetes</taxon>
        <taxon>Trichosporonales</taxon>
        <taxon>Trichosporonaceae</taxon>
        <taxon>Vanrija</taxon>
    </lineage>
</organism>
<evidence type="ECO:0000256" key="1">
    <source>
        <dbReference type="ARBA" id="ARBA00004115"/>
    </source>
</evidence>
<evidence type="ECO:0000256" key="3">
    <source>
        <dbReference type="ARBA" id="ARBA00022729"/>
    </source>
</evidence>
<evidence type="ECO:0000256" key="8">
    <source>
        <dbReference type="ARBA" id="ARBA00038311"/>
    </source>
</evidence>
<evidence type="ECO:0000313" key="12">
    <source>
        <dbReference type="Proteomes" id="UP000827549"/>
    </source>
</evidence>
<accession>A0AAF0YE75</accession>
<keyword evidence="5 10" id="KW-1133">Transmembrane helix</keyword>
<name>A0AAF0YE75_9TREE</name>
<keyword evidence="12" id="KW-1185">Reference proteome</keyword>
<evidence type="ECO:0000313" key="11">
    <source>
        <dbReference type="EMBL" id="WOO84757.1"/>
    </source>
</evidence>
<dbReference type="InterPro" id="IPR005595">
    <property type="entry name" value="TRAP_alpha"/>
</dbReference>
<dbReference type="PANTHER" id="PTHR12924:SF0">
    <property type="entry name" value="TRANSLOCON-ASSOCIATED PROTEIN SUBUNIT ALPHA"/>
    <property type="match status" value="1"/>
</dbReference>
<comment type="subcellular location">
    <subcellularLocation>
        <location evidence="1">Endoplasmic reticulum membrane</location>
        <topology evidence="1">Single-pass type I membrane protein</topology>
    </subcellularLocation>
</comment>
<feature type="transmembrane region" description="Helical" evidence="10">
    <location>
        <begin position="132"/>
        <end position="154"/>
    </location>
</feature>
<feature type="region of interest" description="Disordered" evidence="9">
    <location>
        <begin position="180"/>
        <end position="243"/>
    </location>
</feature>
<gene>
    <name evidence="11" type="primary">IRC22-2</name>
    <name evidence="11" type="ORF">LOC62_06G008270</name>
</gene>
<evidence type="ECO:0000256" key="2">
    <source>
        <dbReference type="ARBA" id="ARBA00022692"/>
    </source>
</evidence>
<keyword evidence="3" id="KW-0732">Signal</keyword>
<keyword evidence="4" id="KW-0256">Endoplasmic reticulum</keyword>
<keyword evidence="6 10" id="KW-0472">Membrane</keyword>
<sequence length="243" mass="25255">MANAVNDIVASASLTNTFGLITNGQNNDLVIQLSNTGAENYTLVSAAASYHDPSKDWKLVKNVTASKFNVPLIAGGNLTAPFQVNSEFKPQELGLTVWVDVKHGNELSRVTAFNSTVSIVEPASSWFDPGALFIYLVLGAALLGGAYLGFQSYFGDKTSGKKKRSGAAKRASAAPVAVAANPDGKAYDEDWIPQQHTKKTGKKSLGGASSGGEGLTSGGEGVTSGGEASGAEGKTRRRKTGKK</sequence>
<dbReference type="RefSeq" id="XP_062630783.1">
    <property type="nucleotide sequence ID" value="XM_062774799.1"/>
</dbReference>
<feature type="compositionally biased region" description="Gly residues" evidence="9">
    <location>
        <begin position="208"/>
        <end position="228"/>
    </location>
</feature>
<protein>
    <submittedName>
        <fullName evidence="11">Increased recombination centers protein 22-2</fullName>
    </submittedName>
</protein>
<dbReference type="PANTHER" id="PTHR12924">
    <property type="entry name" value="TRANSLOCON-ASSOCIATED PROTEIN, ALPHA SUBUNIT"/>
    <property type="match status" value="1"/>
</dbReference>
<reference evidence="11" key="1">
    <citation type="submission" date="2023-10" db="EMBL/GenBank/DDBJ databases">
        <authorList>
            <person name="Noh H."/>
        </authorList>
    </citation>
    <scope>NUCLEOTIDE SEQUENCE</scope>
    <source>
        <strain evidence="11">DUCC4014</strain>
    </source>
</reference>
<evidence type="ECO:0000256" key="5">
    <source>
        <dbReference type="ARBA" id="ARBA00022989"/>
    </source>
</evidence>
<comment type="similarity">
    <text evidence="8">Belongs to the IRC22 family.</text>
</comment>
<dbReference type="GO" id="GO:0005789">
    <property type="term" value="C:endoplasmic reticulum membrane"/>
    <property type="evidence" value="ECO:0007669"/>
    <property type="project" value="UniProtKB-SubCell"/>
</dbReference>
<dbReference type="AlphaFoldDB" id="A0AAF0YE75"/>
<evidence type="ECO:0000256" key="9">
    <source>
        <dbReference type="SAM" id="MobiDB-lite"/>
    </source>
</evidence>
<evidence type="ECO:0000256" key="7">
    <source>
        <dbReference type="ARBA" id="ARBA00037565"/>
    </source>
</evidence>
<dbReference type="EMBL" id="CP086719">
    <property type="protein sequence ID" value="WOO84757.1"/>
    <property type="molecule type" value="Genomic_DNA"/>
</dbReference>